<feature type="domain" description="Extradiol ring-cleavage dioxygenase class III enzyme subunit B" evidence="2">
    <location>
        <begin position="5"/>
        <end position="90"/>
    </location>
</feature>
<reference evidence="3 4" key="1">
    <citation type="submission" date="2013-08" db="EMBL/GenBank/DDBJ databases">
        <title>Gluconobacter thailandicus NBRC 3257 whole genome sequence.</title>
        <authorList>
            <person name="Matsutani M."/>
            <person name="Yakushi T."/>
            <person name="Matsushita K."/>
        </authorList>
    </citation>
    <scope>NUCLEOTIDE SEQUENCE [LARGE SCALE GENOMIC DNA]</scope>
    <source>
        <strain evidence="3 4">NBRC 3257</strain>
    </source>
</reference>
<dbReference type="Proteomes" id="UP000018209">
    <property type="component" value="Unassembled WGS sequence"/>
</dbReference>
<evidence type="ECO:0000256" key="1">
    <source>
        <dbReference type="ARBA" id="ARBA00023002"/>
    </source>
</evidence>
<dbReference type="RefSeq" id="WP_007284137.1">
    <property type="nucleotide sequence ID" value="NZ_BASM01000045.1"/>
</dbReference>
<evidence type="ECO:0000313" key="4">
    <source>
        <dbReference type="Proteomes" id="UP000018209"/>
    </source>
</evidence>
<dbReference type="EMBL" id="BASM01000045">
    <property type="protein sequence ID" value="GAD28155.1"/>
    <property type="molecule type" value="Genomic_DNA"/>
</dbReference>
<dbReference type="PANTHER" id="PTHR30096">
    <property type="entry name" value="4,5-DOPA DIOXYGENASE EXTRADIOL-LIKE PROTEIN"/>
    <property type="match status" value="1"/>
</dbReference>
<dbReference type="Pfam" id="PF02900">
    <property type="entry name" value="LigB"/>
    <property type="match status" value="1"/>
</dbReference>
<dbReference type="SUPFAM" id="SSF53213">
    <property type="entry name" value="LigB-like"/>
    <property type="match status" value="1"/>
</dbReference>
<comment type="caution">
    <text evidence="3">The sequence shown here is derived from an EMBL/GenBank/DDBJ whole genome shotgun (WGS) entry which is preliminary data.</text>
</comment>
<keyword evidence="1" id="KW-0560">Oxidoreductase</keyword>
<accession>A0ABQ0J144</accession>
<sequence>MQDNTTTQFWRKLALRIEHDYGQPRAILSISAHWLTRGVGVTAMARPKTIHDFGSSLPCPLFSIQYPAPGSPEVAREVAALLRSQNLSRSMKATVVLGSGPINFLN</sequence>
<organism evidence="3 4">
    <name type="scientific">Gluconobacter thailandicus NBRC 3257</name>
    <dbReference type="NCBI Taxonomy" id="1381097"/>
    <lineage>
        <taxon>Bacteria</taxon>
        <taxon>Pseudomonadati</taxon>
        <taxon>Pseudomonadota</taxon>
        <taxon>Alphaproteobacteria</taxon>
        <taxon>Acetobacterales</taxon>
        <taxon>Acetobacteraceae</taxon>
        <taxon>Gluconobacter</taxon>
    </lineage>
</organism>
<proteinExistence type="predicted"/>
<gene>
    <name evidence="3" type="ORF">NBRC3257_3154</name>
</gene>
<dbReference type="Gene3D" id="3.40.830.10">
    <property type="entry name" value="LigB-like"/>
    <property type="match status" value="1"/>
</dbReference>
<evidence type="ECO:0000313" key="3">
    <source>
        <dbReference type="EMBL" id="GAD28155.1"/>
    </source>
</evidence>
<protein>
    <recommendedName>
        <fullName evidence="2">Extradiol ring-cleavage dioxygenase class III enzyme subunit B domain-containing protein</fullName>
    </recommendedName>
</protein>
<name>A0ABQ0J144_GLUTH</name>
<dbReference type="InterPro" id="IPR004183">
    <property type="entry name" value="Xdiol_dOase_suB"/>
</dbReference>
<dbReference type="PANTHER" id="PTHR30096:SF0">
    <property type="entry name" value="4,5-DOPA DIOXYGENASE EXTRADIOL-LIKE PROTEIN"/>
    <property type="match status" value="1"/>
</dbReference>
<evidence type="ECO:0000259" key="2">
    <source>
        <dbReference type="Pfam" id="PF02900"/>
    </source>
</evidence>
<keyword evidence="4" id="KW-1185">Reference proteome</keyword>